<dbReference type="EMBL" id="LK052893">
    <property type="protein sequence ID" value="CDR42050.1"/>
    <property type="molecule type" value="Genomic_DNA"/>
</dbReference>
<dbReference type="PhylomeDB" id="A0A061AXX1"/>
<proteinExistence type="predicted"/>
<keyword evidence="1" id="KW-0802">TPR repeat</keyword>
<dbReference type="Gene3D" id="1.25.40.10">
    <property type="entry name" value="Tetratricopeptide repeat domain"/>
    <property type="match status" value="1"/>
</dbReference>
<evidence type="ECO:0000256" key="1">
    <source>
        <dbReference type="PROSITE-ProRule" id="PRU00339"/>
    </source>
</evidence>
<dbReference type="InterPro" id="IPR019734">
    <property type="entry name" value="TPR_rpt"/>
</dbReference>
<reference evidence="2" key="1">
    <citation type="journal article" date="2014" name="Genome Announc.">
        <title>Genome sequence of the yeast Cyberlindnera fabianii (Hansenula fabianii).</title>
        <authorList>
            <person name="Freel K.C."/>
            <person name="Sarilar V."/>
            <person name="Neuveglise C."/>
            <person name="Devillers H."/>
            <person name="Friedrich A."/>
            <person name="Schacherer J."/>
        </authorList>
    </citation>
    <scope>NUCLEOTIDE SEQUENCE</scope>
    <source>
        <strain evidence="2">YJS4271</strain>
    </source>
</reference>
<feature type="repeat" description="TPR" evidence="1">
    <location>
        <begin position="197"/>
        <end position="230"/>
    </location>
</feature>
<dbReference type="InterPro" id="IPR011990">
    <property type="entry name" value="TPR-like_helical_dom_sf"/>
</dbReference>
<dbReference type="OrthoDB" id="1658288at2759"/>
<organism evidence="2">
    <name type="scientific">Cyberlindnera fabianii</name>
    <name type="common">Yeast</name>
    <name type="synonym">Hansenula fabianii</name>
    <dbReference type="NCBI Taxonomy" id="36022"/>
    <lineage>
        <taxon>Eukaryota</taxon>
        <taxon>Fungi</taxon>
        <taxon>Dikarya</taxon>
        <taxon>Ascomycota</taxon>
        <taxon>Saccharomycotina</taxon>
        <taxon>Saccharomycetes</taxon>
        <taxon>Phaffomycetales</taxon>
        <taxon>Phaffomycetaceae</taxon>
        <taxon>Cyberlindnera</taxon>
    </lineage>
</organism>
<evidence type="ECO:0000313" key="2">
    <source>
        <dbReference type="EMBL" id="CDR42050.1"/>
    </source>
</evidence>
<sequence>MFTNTILRTQKSALIHRVHFARLFSHNRPPIYDILPTKRLMNRVLFDLDAPHSFGKLYPVYESVYKALDTESEATFPKYITASDLMIMKRALENIRLQSHTANRHLVALENALLEYAAEAGNNDAVAMLAFEAIVSDTADQDDKTHAKKLVEALLKLKHPLTVKLSGDLCMKGERLEQAEKFYLDFLQLENDTFLASEVYKQLGVLNFQKPDLVAAKQYFERSISTGPIDKVADCHYYLGQLNAHIPETGRHHFELAASQGFRESFQQLGFLELNYFNAPKKAREWFRLGSELGDVSCIIGLFDCSVTLGDFKHAYAAYNTLKTSLEDSETEENKLVWKHFLESREKSLALMHDNFAPLNETLTKIKDFQETETETSKDNARWGL</sequence>
<dbReference type="SUPFAM" id="SSF81901">
    <property type="entry name" value="HCP-like"/>
    <property type="match status" value="1"/>
</dbReference>
<protein>
    <submittedName>
        <fullName evidence="2">CYFA0S08e03026g1_1</fullName>
    </submittedName>
</protein>
<gene>
    <name evidence="2" type="ORF">CYFA0S_08e03026g</name>
</gene>
<accession>A0A061AXX1</accession>
<name>A0A061AXX1_CYBFA</name>
<dbReference type="PROSITE" id="PS50005">
    <property type="entry name" value="TPR"/>
    <property type="match status" value="1"/>
</dbReference>
<dbReference type="AlphaFoldDB" id="A0A061AXX1"/>